<organism evidence="1 2">
    <name type="scientific">Ridgeia piscesae</name>
    <name type="common">Tubeworm</name>
    <dbReference type="NCBI Taxonomy" id="27915"/>
    <lineage>
        <taxon>Eukaryota</taxon>
        <taxon>Metazoa</taxon>
        <taxon>Spiralia</taxon>
        <taxon>Lophotrochozoa</taxon>
        <taxon>Annelida</taxon>
        <taxon>Polychaeta</taxon>
        <taxon>Sedentaria</taxon>
        <taxon>Canalipalpata</taxon>
        <taxon>Sabellida</taxon>
        <taxon>Siboglinidae</taxon>
        <taxon>Ridgeia</taxon>
    </lineage>
</organism>
<dbReference type="EMBL" id="JAODUO010000126">
    <property type="protein sequence ID" value="KAK2188689.1"/>
    <property type="molecule type" value="Genomic_DNA"/>
</dbReference>
<sequence length="64" mass="7590">MKVPACYALCLMYNAASQLLRIWCIRFMCRLDSSVNYISNDILTSSLRFTSRIHKHWNKLFICE</sequence>
<comment type="caution">
    <text evidence="1">The sequence shown here is derived from an EMBL/GenBank/DDBJ whole genome shotgun (WGS) entry which is preliminary data.</text>
</comment>
<evidence type="ECO:0000313" key="2">
    <source>
        <dbReference type="Proteomes" id="UP001209878"/>
    </source>
</evidence>
<accession>A0AAD9UGN1</accession>
<keyword evidence="2" id="KW-1185">Reference proteome</keyword>
<evidence type="ECO:0000313" key="1">
    <source>
        <dbReference type="EMBL" id="KAK2188689.1"/>
    </source>
</evidence>
<gene>
    <name evidence="1" type="ORF">NP493_126g11058</name>
</gene>
<protein>
    <submittedName>
        <fullName evidence="1">Uncharacterized protein</fullName>
    </submittedName>
</protein>
<dbReference type="Proteomes" id="UP001209878">
    <property type="component" value="Unassembled WGS sequence"/>
</dbReference>
<reference evidence="1" key="1">
    <citation type="journal article" date="2023" name="Mol. Biol. Evol.">
        <title>Third-Generation Sequencing Reveals the Adaptive Role of the Epigenome in Three Deep-Sea Polychaetes.</title>
        <authorList>
            <person name="Perez M."/>
            <person name="Aroh O."/>
            <person name="Sun Y."/>
            <person name="Lan Y."/>
            <person name="Juniper S.K."/>
            <person name="Young C.R."/>
            <person name="Angers B."/>
            <person name="Qian P.Y."/>
        </authorList>
    </citation>
    <scope>NUCLEOTIDE SEQUENCE</scope>
    <source>
        <strain evidence="1">R07B-5</strain>
    </source>
</reference>
<proteinExistence type="predicted"/>
<dbReference type="AlphaFoldDB" id="A0AAD9UGN1"/>
<name>A0AAD9UGN1_RIDPI</name>